<gene>
    <name evidence="2" type="ORF">Q3O59_05995</name>
</gene>
<name>A0ABT9GNQ1_9GAMM</name>
<comment type="caution">
    <text evidence="2">The sequence shown here is derived from an EMBL/GenBank/DDBJ whole genome shotgun (WGS) entry which is preliminary data.</text>
</comment>
<evidence type="ECO:0000313" key="3">
    <source>
        <dbReference type="Proteomes" id="UP001236258"/>
    </source>
</evidence>
<feature type="domain" description="Pvc16 N-terminal" evidence="1">
    <location>
        <begin position="5"/>
        <end position="162"/>
    </location>
</feature>
<dbReference type="Pfam" id="PF14065">
    <property type="entry name" value="Pvc16_N"/>
    <property type="match status" value="1"/>
</dbReference>
<dbReference type="SUPFAM" id="SSF49464">
    <property type="entry name" value="Carboxypeptidase regulatory domain-like"/>
    <property type="match status" value="1"/>
</dbReference>
<keyword evidence="3" id="KW-1185">Reference proteome</keyword>
<dbReference type="RefSeq" id="WP_305944708.1">
    <property type="nucleotide sequence ID" value="NZ_JAUZVY010000002.1"/>
</dbReference>
<dbReference type="Gene3D" id="2.60.40.1120">
    <property type="entry name" value="Carboxypeptidase-like, regulatory domain"/>
    <property type="match status" value="1"/>
</dbReference>
<reference evidence="2 3" key="1">
    <citation type="submission" date="2023-08" db="EMBL/GenBank/DDBJ databases">
        <authorList>
            <person name="Joshi A."/>
            <person name="Thite S."/>
        </authorList>
    </citation>
    <scope>NUCLEOTIDE SEQUENCE [LARGE SCALE GENOMIC DNA]</scope>
    <source>
        <strain evidence="2 3">1E1</strain>
    </source>
</reference>
<dbReference type="InterPro" id="IPR008969">
    <property type="entry name" value="CarboxyPept-like_regulatory"/>
</dbReference>
<dbReference type="Proteomes" id="UP001236258">
    <property type="component" value="Unassembled WGS sequence"/>
</dbReference>
<protein>
    <submittedName>
        <fullName evidence="2">Pvc16 family protein</fullName>
    </submittedName>
</protein>
<dbReference type="EMBL" id="JAUZVY010000002">
    <property type="protein sequence ID" value="MDP4528582.1"/>
    <property type="molecule type" value="Genomic_DNA"/>
</dbReference>
<accession>A0ABT9GNQ1</accession>
<dbReference type="InterPro" id="IPR025351">
    <property type="entry name" value="Pvc16_N"/>
</dbReference>
<evidence type="ECO:0000259" key="1">
    <source>
        <dbReference type="Pfam" id="PF14065"/>
    </source>
</evidence>
<organism evidence="2 3">
    <name type="scientific">Alkalimonas delamerensis</name>
    <dbReference type="NCBI Taxonomy" id="265981"/>
    <lineage>
        <taxon>Bacteria</taxon>
        <taxon>Pseudomonadati</taxon>
        <taxon>Pseudomonadota</taxon>
        <taxon>Gammaproteobacteria</taxon>
        <taxon>Alkalimonas</taxon>
    </lineage>
</organism>
<sequence length="437" mass="47906">MIQHIIQFLTDQLNQHFHAEGDSAKLYPTPLSVTQPRNFPKDGLAITLLNIEQKQALGGRPETDTPIEETALQLLISANLGTSGRYEPDLYLSGLKQLSAVMAFFDSRNLFSPGDHRQLQEVTPGLKKLSVSFVSADLKQLHRIWSMLGVSHRPAALFQARILHNNQLDLADFEASLEPGGRSSFTLSGDYAGFRFVNFERSENSPIHYENGGSTVSVTLLSELAQPYVFSYQASDGQKSGRGTISIHPSMPLVSVRGVVRSDPTGETLAGVSVRHLPSGRQVATDGQGRFEISQLNQAEGTLTFSQVGFVQREVVLSGNTFLEVSLSPFAGAEPTLPPGIEIISQQSMRQILMNRRVVPGFREPLIENFIASVSQQPLTAAEIRNVSDFHADTLHAFSEHFGIDPSDLDSVVELINQIVQRAVADGPERPTNPGRR</sequence>
<proteinExistence type="predicted"/>
<dbReference type="Pfam" id="PF13715">
    <property type="entry name" value="CarbopepD_reg_2"/>
    <property type="match status" value="1"/>
</dbReference>
<evidence type="ECO:0000313" key="2">
    <source>
        <dbReference type="EMBL" id="MDP4528582.1"/>
    </source>
</evidence>